<keyword evidence="2" id="KW-0539">Nucleus</keyword>
<dbReference type="Proteomes" id="UP000030672">
    <property type="component" value="Unassembled WGS sequence"/>
</dbReference>
<comment type="subcellular location">
    <subcellularLocation>
        <location evidence="1">Nucleus</location>
    </subcellularLocation>
</comment>
<evidence type="ECO:0008006" key="5">
    <source>
        <dbReference type="Google" id="ProtNLM"/>
    </source>
</evidence>
<sequence>MLQPASFGLMQERILTSLYALLIQSILWNQTHGLQARPILFKILTLYPTPAALSLAPVEILSQLLQPIGLQNIRAARLIAFGKTWVEAPPCATRRYRKLNYPTRGSGKNIRPGEILATDDARQGWEVAHLPGMGPYALDSYRIFYRDQLRDLEGREGVEPEWMRVVPGDKDLSAYLVWKWQQYGWDWDAHTGKRTLMTASKIREETD</sequence>
<dbReference type="GeneID" id="63917179"/>
<dbReference type="EMBL" id="KL584867">
    <property type="protein sequence ID" value="KEQ57853.1"/>
    <property type="molecule type" value="Genomic_DNA"/>
</dbReference>
<dbReference type="PANTHER" id="PTHR15074:SF0">
    <property type="entry name" value="METHYL-CPG-BINDING DOMAIN PROTEIN 4-LIKE PROTEIN"/>
    <property type="match status" value="1"/>
</dbReference>
<dbReference type="PANTHER" id="PTHR15074">
    <property type="entry name" value="METHYL-CPG-BINDING PROTEIN"/>
    <property type="match status" value="1"/>
</dbReference>
<name>A0A074VBW8_AURM1</name>
<dbReference type="GO" id="GO:0003824">
    <property type="term" value="F:catalytic activity"/>
    <property type="evidence" value="ECO:0007669"/>
    <property type="project" value="InterPro"/>
</dbReference>
<dbReference type="STRING" id="1043003.A0A074VBW8"/>
<dbReference type="Gene3D" id="1.10.340.30">
    <property type="entry name" value="Hypothetical protein, domain 2"/>
    <property type="match status" value="1"/>
</dbReference>
<accession>A0A074VBW8</accession>
<evidence type="ECO:0000313" key="3">
    <source>
        <dbReference type="EMBL" id="KEQ57853.1"/>
    </source>
</evidence>
<dbReference type="GO" id="GO:0005634">
    <property type="term" value="C:nucleus"/>
    <property type="evidence" value="ECO:0007669"/>
    <property type="project" value="UniProtKB-SubCell"/>
</dbReference>
<proteinExistence type="predicted"/>
<organism evidence="3 4">
    <name type="scientific">Aureobasidium melanogenum (strain CBS 110374)</name>
    <name type="common">Aureobasidium pullulans var. melanogenum</name>
    <dbReference type="NCBI Taxonomy" id="1043003"/>
    <lineage>
        <taxon>Eukaryota</taxon>
        <taxon>Fungi</taxon>
        <taxon>Dikarya</taxon>
        <taxon>Ascomycota</taxon>
        <taxon>Pezizomycotina</taxon>
        <taxon>Dothideomycetes</taxon>
        <taxon>Dothideomycetidae</taxon>
        <taxon>Dothideales</taxon>
        <taxon>Saccotheciaceae</taxon>
        <taxon>Aureobasidium</taxon>
    </lineage>
</organism>
<reference evidence="3 4" key="1">
    <citation type="journal article" date="2014" name="BMC Genomics">
        <title>Genome sequencing of four Aureobasidium pullulans varieties: biotechnological potential, stress tolerance, and description of new species.</title>
        <authorList>
            <person name="Gostin Ar C."/>
            <person name="Ohm R.A."/>
            <person name="Kogej T."/>
            <person name="Sonjak S."/>
            <person name="Turk M."/>
            <person name="Zajc J."/>
            <person name="Zalar P."/>
            <person name="Grube M."/>
            <person name="Sun H."/>
            <person name="Han J."/>
            <person name="Sharma A."/>
            <person name="Chiniquy J."/>
            <person name="Ngan C.Y."/>
            <person name="Lipzen A."/>
            <person name="Barry K."/>
            <person name="Grigoriev I.V."/>
            <person name="Gunde-Cimerman N."/>
        </authorList>
    </citation>
    <scope>NUCLEOTIDE SEQUENCE [LARGE SCALE GENOMIC DNA]</scope>
    <source>
        <strain evidence="3 4">CBS 110374</strain>
    </source>
</reference>
<dbReference type="SUPFAM" id="SSF48150">
    <property type="entry name" value="DNA-glycosylase"/>
    <property type="match status" value="1"/>
</dbReference>
<evidence type="ECO:0000256" key="1">
    <source>
        <dbReference type="ARBA" id="ARBA00004123"/>
    </source>
</evidence>
<dbReference type="AlphaFoldDB" id="A0A074VBW8"/>
<gene>
    <name evidence="3" type="ORF">M437DRAFT_60749</name>
</gene>
<dbReference type="InterPro" id="IPR011257">
    <property type="entry name" value="DNA_glycosylase"/>
</dbReference>
<protein>
    <recommendedName>
        <fullName evidence="5">DNA glycosylase</fullName>
    </recommendedName>
</protein>
<dbReference type="GO" id="GO:0003677">
    <property type="term" value="F:DNA binding"/>
    <property type="evidence" value="ECO:0007669"/>
    <property type="project" value="InterPro"/>
</dbReference>
<dbReference type="InterPro" id="IPR045138">
    <property type="entry name" value="MeCP2/MBD4"/>
</dbReference>
<dbReference type="RefSeq" id="XP_040874877.1">
    <property type="nucleotide sequence ID" value="XM_041023806.1"/>
</dbReference>
<dbReference type="HOGENOM" id="CLU_053907_1_1_1"/>
<evidence type="ECO:0000313" key="4">
    <source>
        <dbReference type="Proteomes" id="UP000030672"/>
    </source>
</evidence>
<evidence type="ECO:0000256" key="2">
    <source>
        <dbReference type="ARBA" id="ARBA00023242"/>
    </source>
</evidence>
<keyword evidence="4" id="KW-1185">Reference proteome</keyword>
<dbReference type="GO" id="GO:0006281">
    <property type="term" value="P:DNA repair"/>
    <property type="evidence" value="ECO:0007669"/>
    <property type="project" value="InterPro"/>
</dbReference>